<dbReference type="STRING" id="35570.A0A1I8PHB5"/>
<reference evidence="2" key="1">
    <citation type="submission" date="2020-05" db="UniProtKB">
        <authorList>
            <consortium name="EnsemblMetazoa"/>
        </authorList>
    </citation>
    <scope>IDENTIFICATION</scope>
    <source>
        <strain evidence="2">USDA</strain>
    </source>
</reference>
<dbReference type="EnsemblMetazoa" id="SCAU008034-RA">
    <property type="protein sequence ID" value="SCAU008034-PA"/>
    <property type="gene ID" value="SCAU008034"/>
</dbReference>
<dbReference type="PANTHER" id="PTHR15644">
    <property type="entry name" value="OSTEOPETROSIS ASSOCIATED TRANSMEMBRANE PROTEIN 1"/>
    <property type="match status" value="1"/>
</dbReference>
<feature type="chain" id="PRO_5009326640" evidence="1">
    <location>
        <begin position="23"/>
        <end position="177"/>
    </location>
</feature>
<proteinExistence type="predicted"/>
<organism evidence="2 3">
    <name type="scientific">Stomoxys calcitrans</name>
    <name type="common">Stable fly</name>
    <name type="synonym">Conops calcitrans</name>
    <dbReference type="NCBI Taxonomy" id="35570"/>
    <lineage>
        <taxon>Eukaryota</taxon>
        <taxon>Metazoa</taxon>
        <taxon>Ecdysozoa</taxon>
        <taxon>Arthropoda</taxon>
        <taxon>Hexapoda</taxon>
        <taxon>Insecta</taxon>
        <taxon>Pterygota</taxon>
        <taxon>Neoptera</taxon>
        <taxon>Endopterygota</taxon>
        <taxon>Diptera</taxon>
        <taxon>Brachycera</taxon>
        <taxon>Muscomorpha</taxon>
        <taxon>Muscoidea</taxon>
        <taxon>Muscidae</taxon>
        <taxon>Stomoxys</taxon>
    </lineage>
</organism>
<evidence type="ECO:0000313" key="2">
    <source>
        <dbReference type="EnsemblMetazoa" id="SCAU008034-PA"/>
    </source>
</evidence>
<dbReference type="AlphaFoldDB" id="A0A1I8PHB5"/>
<dbReference type="InterPro" id="IPR019172">
    <property type="entry name" value="Osteopetrosis-assoc_TM_1"/>
</dbReference>
<evidence type="ECO:0000313" key="3">
    <source>
        <dbReference type="Proteomes" id="UP000095300"/>
    </source>
</evidence>
<gene>
    <name evidence="2" type="primary">106095910</name>
</gene>
<evidence type="ECO:0000256" key="1">
    <source>
        <dbReference type="SAM" id="SignalP"/>
    </source>
</evidence>
<dbReference type="VEuPathDB" id="VectorBase:SCAU008034"/>
<dbReference type="Proteomes" id="UP000095300">
    <property type="component" value="Unassembled WGS sequence"/>
</dbReference>
<dbReference type="OrthoDB" id="8021850at2759"/>
<keyword evidence="1" id="KW-0732">Signal</keyword>
<protein>
    <submittedName>
        <fullName evidence="2">Uncharacterized protein</fullName>
    </submittedName>
</protein>
<keyword evidence="3" id="KW-1185">Reference proteome</keyword>
<accession>A0A1I8PHB5</accession>
<sequence length="177" mass="20315">MFLLKILFFFVTTLLLKTSGEAEYCKKILAELGNAESNFAYCATTHSVPVEICNGCKKEYDSMKDIFVNFSNDVNCTSRYFDKDRVNLVTTTEESLSSLWTKAYCDDCFRNENIFKFNEKITALEGCIGSNSKHPCESCIGDYKDLNNFYIQMDQHNNGGVCFDIQDSVCIIFYQWL</sequence>
<feature type="signal peptide" evidence="1">
    <location>
        <begin position="1"/>
        <end position="22"/>
    </location>
</feature>
<dbReference type="PANTHER" id="PTHR15644:SF2">
    <property type="entry name" value="OSTEOPETROSIS-ASSOCIATED TRANSMEMBRANE PROTEIN 1"/>
    <property type="match status" value="1"/>
</dbReference>
<name>A0A1I8PHB5_STOCA</name>
<dbReference type="GO" id="GO:0005829">
    <property type="term" value="C:cytosol"/>
    <property type="evidence" value="ECO:0007669"/>
    <property type="project" value="TreeGrafter"/>
</dbReference>
<dbReference type="Pfam" id="PF09777">
    <property type="entry name" value="OSTMP1"/>
    <property type="match status" value="1"/>
</dbReference>